<gene>
    <name evidence="1" type="ORF">DAEQUDRAFT_756062</name>
</gene>
<dbReference type="EMBL" id="KV429048">
    <property type="protein sequence ID" value="KZT71012.1"/>
    <property type="molecule type" value="Genomic_DNA"/>
</dbReference>
<name>A0A165RPP3_9APHY</name>
<evidence type="ECO:0008006" key="3">
    <source>
        <dbReference type="Google" id="ProtNLM"/>
    </source>
</evidence>
<accession>A0A165RPP3</accession>
<protein>
    <recommendedName>
        <fullName evidence="3">F-box domain-containing protein</fullName>
    </recommendedName>
</protein>
<proteinExistence type="predicted"/>
<dbReference type="AlphaFoldDB" id="A0A165RPP3"/>
<organism evidence="1 2">
    <name type="scientific">Daedalea quercina L-15889</name>
    <dbReference type="NCBI Taxonomy" id="1314783"/>
    <lineage>
        <taxon>Eukaryota</taxon>
        <taxon>Fungi</taxon>
        <taxon>Dikarya</taxon>
        <taxon>Basidiomycota</taxon>
        <taxon>Agaricomycotina</taxon>
        <taxon>Agaricomycetes</taxon>
        <taxon>Polyporales</taxon>
        <taxon>Fomitopsis</taxon>
    </lineage>
</organism>
<dbReference type="OrthoDB" id="2835132at2759"/>
<keyword evidence="2" id="KW-1185">Reference proteome</keyword>
<evidence type="ECO:0000313" key="2">
    <source>
        <dbReference type="Proteomes" id="UP000076727"/>
    </source>
</evidence>
<sequence>MNTPLSLSGDGDVPLSFSNLPAELVDNVIDHLRGDAVALSASSLTHSSMRVRAQFHLFHTICFTPQRWSEYKELVKMSPHLGYAVHHLIITQPVSSLFKLESQDSCSFIELSKPQAERTAPLFPAVTKLQLTRLDHTALFIPLLRNVCDTHIVESIRMHICVIPTMAYVAEFICSFPRLKKLAISDLFTRDAYAAGRRKETSIEGPVPIAFRPSIEVLRFPSACTLGEVNSISMVKWLFERSMHVHLTTLEIIVARQEDAVVLRMVLHQLGPRLQHLYLGVEQLTEDASFSKPLTLSHSTSLRTFGLWSLKLHGDEGRPRPSLAWVPRLLMELNSSALEHVHFRLRAGGALPSDLGTLDWAAVNDILCEHRFDSLRRVTIEVLRGHGIKDVLWPHVKDRIADLYARRTVLYTQTDA</sequence>
<evidence type="ECO:0000313" key="1">
    <source>
        <dbReference type="EMBL" id="KZT71012.1"/>
    </source>
</evidence>
<reference evidence="1 2" key="1">
    <citation type="journal article" date="2016" name="Mol. Biol. Evol.">
        <title>Comparative Genomics of Early-Diverging Mushroom-Forming Fungi Provides Insights into the Origins of Lignocellulose Decay Capabilities.</title>
        <authorList>
            <person name="Nagy L.G."/>
            <person name="Riley R."/>
            <person name="Tritt A."/>
            <person name="Adam C."/>
            <person name="Daum C."/>
            <person name="Floudas D."/>
            <person name="Sun H."/>
            <person name="Yadav J.S."/>
            <person name="Pangilinan J."/>
            <person name="Larsson K.H."/>
            <person name="Matsuura K."/>
            <person name="Barry K."/>
            <person name="Labutti K."/>
            <person name="Kuo R."/>
            <person name="Ohm R.A."/>
            <person name="Bhattacharya S.S."/>
            <person name="Shirouzu T."/>
            <person name="Yoshinaga Y."/>
            <person name="Martin F.M."/>
            <person name="Grigoriev I.V."/>
            <person name="Hibbett D.S."/>
        </authorList>
    </citation>
    <scope>NUCLEOTIDE SEQUENCE [LARGE SCALE GENOMIC DNA]</scope>
    <source>
        <strain evidence="1 2">L-15889</strain>
    </source>
</reference>
<dbReference type="Proteomes" id="UP000076727">
    <property type="component" value="Unassembled WGS sequence"/>
</dbReference>